<dbReference type="InterPro" id="IPR004616">
    <property type="entry name" value="Leu/Phe-tRNA_Trfase"/>
</dbReference>
<comment type="catalytic activity">
    <reaction evidence="7 15">
        <text>N-terminal L-lysyl-[protein] + L-leucyl-tRNA(Leu) = N-terminal L-leucyl-L-lysyl-[protein] + tRNA(Leu) + H(+)</text>
        <dbReference type="Rhea" id="RHEA:12340"/>
        <dbReference type="Rhea" id="RHEA-COMP:9613"/>
        <dbReference type="Rhea" id="RHEA-COMP:9622"/>
        <dbReference type="Rhea" id="RHEA-COMP:12670"/>
        <dbReference type="Rhea" id="RHEA-COMP:12671"/>
        <dbReference type="ChEBI" id="CHEBI:15378"/>
        <dbReference type="ChEBI" id="CHEBI:65249"/>
        <dbReference type="ChEBI" id="CHEBI:78442"/>
        <dbReference type="ChEBI" id="CHEBI:78494"/>
        <dbReference type="ChEBI" id="CHEBI:133043"/>
        <dbReference type="EC" id="2.3.2.6"/>
    </reaction>
</comment>
<keyword evidence="17" id="KW-1185">Reference proteome</keyword>
<evidence type="ECO:0000256" key="8">
    <source>
        <dbReference type="ARBA" id="ARBA00054043"/>
    </source>
</evidence>
<comment type="function">
    <text evidence="8 15">Functions in the N-end rule pathway of protein degradation where it conjugates Leu, Phe and, less efficiently, Met from aminoacyl-tRNAs to the N-termini of proteins containing an N-terminal arginine or lysine.</text>
</comment>
<dbReference type="Pfam" id="PF03588">
    <property type="entry name" value="Leu_Phe_trans"/>
    <property type="match status" value="1"/>
</dbReference>
<dbReference type="FunFam" id="3.30.70.3550:FF:000001">
    <property type="entry name" value="Leucyl/phenylalanyl-tRNA--protein transferase"/>
    <property type="match status" value="1"/>
</dbReference>
<evidence type="ECO:0000256" key="14">
    <source>
        <dbReference type="ARBA" id="ARBA00083640"/>
    </source>
</evidence>
<dbReference type="SUPFAM" id="SSF55729">
    <property type="entry name" value="Acyl-CoA N-acyltransferases (Nat)"/>
    <property type="match status" value="1"/>
</dbReference>
<dbReference type="RefSeq" id="WP_124328932.1">
    <property type="nucleotide sequence ID" value="NZ_BEXT01000001.1"/>
</dbReference>
<dbReference type="EMBL" id="BEXT01000001">
    <property type="protein sequence ID" value="GBC61669.1"/>
    <property type="molecule type" value="Genomic_DNA"/>
</dbReference>
<dbReference type="GO" id="GO:0005737">
    <property type="term" value="C:cytoplasm"/>
    <property type="evidence" value="ECO:0007669"/>
    <property type="project" value="UniProtKB-SubCell"/>
</dbReference>
<dbReference type="OrthoDB" id="9790282at2"/>
<evidence type="ECO:0000256" key="6">
    <source>
        <dbReference type="ARBA" id="ARBA00050652"/>
    </source>
</evidence>
<keyword evidence="3 15" id="KW-0808">Transferase</keyword>
<dbReference type="NCBIfam" id="TIGR00667">
    <property type="entry name" value="aat"/>
    <property type="match status" value="1"/>
</dbReference>
<evidence type="ECO:0000256" key="1">
    <source>
        <dbReference type="ARBA" id="ARBA00004496"/>
    </source>
</evidence>
<dbReference type="GO" id="GO:0030163">
    <property type="term" value="P:protein catabolic process"/>
    <property type="evidence" value="ECO:0007669"/>
    <property type="project" value="UniProtKB-UniRule"/>
</dbReference>
<accession>A0A401FXJ5</accession>
<comment type="subcellular location">
    <subcellularLocation>
        <location evidence="1 15">Cytoplasm</location>
    </subcellularLocation>
</comment>
<reference evidence="17" key="2">
    <citation type="submission" date="2019-01" db="EMBL/GenBank/DDBJ databases">
        <title>Genome sequence of Desulfonema ishimotonii strain Tokyo 01.</title>
        <authorList>
            <person name="Fukui M."/>
        </authorList>
    </citation>
    <scope>NUCLEOTIDE SEQUENCE [LARGE SCALE GENOMIC DNA]</scope>
    <source>
        <strain evidence="17">Tokyo 01</strain>
    </source>
</reference>
<dbReference type="InterPro" id="IPR042221">
    <property type="entry name" value="Leu/Phe-tRNA_Trfase_N"/>
</dbReference>
<evidence type="ECO:0000256" key="9">
    <source>
        <dbReference type="ARBA" id="ARBA00061535"/>
    </source>
</evidence>
<dbReference type="FunFam" id="3.40.630.70:FF:000001">
    <property type="entry name" value="Leucyl/phenylalanyl-tRNA--protein transferase"/>
    <property type="match status" value="1"/>
</dbReference>
<comment type="caution">
    <text evidence="16">The sequence shown here is derived from an EMBL/GenBank/DDBJ whole genome shotgun (WGS) entry which is preliminary data.</text>
</comment>
<sequence length="230" mass="26509">MPVFQLSDRIGFPPPHLAEQEGLLAVGGDLRQERLLLAYKMGIFPWYSEDDPIIWWSPDPRLVLYPRDMSVSRSLNRVIKKKRFRVTTDQAFEQVIRACAAVRMESGEGTWLVDEMVDAYCRLHRAGFAHSAEAWDGDTLAGGLYGVSLGRSFFGESMFMRVSNASKVAFVTLVRQLAKWHFDMIDCQVKTDHLMRFGAREISRRAFLGQLEKSLKYPTRRGRWHFDEES</sequence>
<evidence type="ECO:0000256" key="13">
    <source>
        <dbReference type="ARBA" id="ARBA00077165"/>
    </source>
</evidence>
<evidence type="ECO:0000256" key="10">
    <source>
        <dbReference type="ARBA" id="ARBA00066767"/>
    </source>
</evidence>
<comment type="similarity">
    <text evidence="9 15">Belongs to the L/F-transferase family.</text>
</comment>
<evidence type="ECO:0000256" key="12">
    <source>
        <dbReference type="ARBA" id="ARBA00077136"/>
    </source>
</evidence>
<evidence type="ECO:0000256" key="11">
    <source>
        <dbReference type="ARBA" id="ARBA00074372"/>
    </source>
</evidence>
<organism evidence="16 17">
    <name type="scientific">Desulfonema ishimotonii</name>
    <dbReference type="NCBI Taxonomy" id="45657"/>
    <lineage>
        <taxon>Bacteria</taxon>
        <taxon>Pseudomonadati</taxon>
        <taxon>Thermodesulfobacteriota</taxon>
        <taxon>Desulfobacteria</taxon>
        <taxon>Desulfobacterales</taxon>
        <taxon>Desulfococcaceae</taxon>
        <taxon>Desulfonema</taxon>
    </lineage>
</organism>
<evidence type="ECO:0000313" key="17">
    <source>
        <dbReference type="Proteomes" id="UP000288096"/>
    </source>
</evidence>
<evidence type="ECO:0000256" key="7">
    <source>
        <dbReference type="ARBA" id="ARBA00051538"/>
    </source>
</evidence>
<dbReference type="AlphaFoldDB" id="A0A401FXJ5"/>
<dbReference type="Gene3D" id="3.30.70.3550">
    <property type="entry name" value="Leucyl/phenylalanyl-tRNA-protein transferase, N-terminal domain"/>
    <property type="match status" value="1"/>
</dbReference>
<evidence type="ECO:0000313" key="16">
    <source>
        <dbReference type="EMBL" id="GBC61669.1"/>
    </source>
</evidence>
<dbReference type="EC" id="2.3.2.6" evidence="10 15"/>
<comment type="catalytic activity">
    <reaction evidence="6 15">
        <text>N-terminal L-arginyl-[protein] + L-leucyl-tRNA(Leu) = N-terminal L-leucyl-L-arginyl-[protein] + tRNA(Leu) + H(+)</text>
        <dbReference type="Rhea" id="RHEA:50416"/>
        <dbReference type="Rhea" id="RHEA-COMP:9613"/>
        <dbReference type="Rhea" id="RHEA-COMP:9622"/>
        <dbReference type="Rhea" id="RHEA-COMP:12672"/>
        <dbReference type="Rhea" id="RHEA-COMP:12673"/>
        <dbReference type="ChEBI" id="CHEBI:15378"/>
        <dbReference type="ChEBI" id="CHEBI:64719"/>
        <dbReference type="ChEBI" id="CHEBI:78442"/>
        <dbReference type="ChEBI" id="CHEBI:78494"/>
        <dbReference type="ChEBI" id="CHEBI:133044"/>
        <dbReference type="EC" id="2.3.2.6"/>
    </reaction>
</comment>
<keyword evidence="2 15" id="KW-0963">Cytoplasm</keyword>
<evidence type="ECO:0000256" key="2">
    <source>
        <dbReference type="ARBA" id="ARBA00022490"/>
    </source>
</evidence>
<dbReference type="Gene3D" id="3.40.630.70">
    <property type="entry name" value="Leucyl/phenylalanyl-tRNA-protein transferase, C-terminal domain"/>
    <property type="match status" value="1"/>
</dbReference>
<gene>
    <name evidence="15" type="primary">aat</name>
    <name evidence="16" type="ORF">DENIS_2631</name>
</gene>
<dbReference type="GO" id="GO:0008914">
    <property type="term" value="F:leucyl-tRNA--protein transferase activity"/>
    <property type="evidence" value="ECO:0007669"/>
    <property type="project" value="UniProtKB-UniRule"/>
</dbReference>
<dbReference type="InterPro" id="IPR042203">
    <property type="entry name" value="Leu/Phe-tRNA_Trfase_C"/>
</dbReference>
<proteinExistence type="inferred from homology"/>
<evidence type="ECO:0000256" key="5">
    <source>
        <dbReference type="ARBA" id="ARBA00050607"/>
    </source>
</evidence>
<evidence type="ECO:0000256" key="15">
    <source>
        <dbReference type="HAMAP-Rule" id="MF_00688"/>
    </source>
</evidence>
<dbReference type="HAMAP" id="MF_00688">
    <property type="entry name" value="Leu_Phe_trans"/>
    <property type="match status" value="1"/>
</dbReference>
<protein>
    <recommendedName>
        <fullName evidence="11 15">Leucyl/phenylalanyl-tRNA--protein transferase</fullName>
        <ecNumber evidence="10 15">2.3.2.6</ecNumber>
    </recommendedName>
    <alternativeName>
        <fullName evidence="12 15">L/F-transferase</fullName>
    </alternativeName>
    <alternativeName>
        <fullName evidence="13 15">Leucyltransferase</fullName>
    </alternativeName>
    <alternativeName>
        <fullName evidence="14 15">Phenyalanyltransferase</fullName>
    </alternativeName>
</protein>
<evidence type="ECO:0000256" key="4">
    <source>
        <dbReference type="ARBA" id="ARBA00023315"/>
    </source>
</evidence>
<dbReference type="InterPro" id="IPR016181">
    <property type="entry name" value="Acyl_CoA_acyltransferase"/>
</dbReference>
<dbReference type="PANTHER" id="PTHR30098:SF2">
    <property type="entry name" value="LEUCYL_PHENYLALANYL-TRNA--PROTEIN TRANSFERASE"/>
    <property type="match status" value="1"/>
</dbReference>
<comment type="catalytic activity">
    <reaction evidence="5 15">
        <text>L-phenylalanyl-tRNA(Phe) + an N-terminal L-alpha-aminoacyl-[protein] = an N-terminal L-phenylalanyl-L-alpha-aminoacyl-[protein] + tRNA(Phe)</text>
        <dbReference type="Rhea" id="RHEA:43632"/>
        <dbReference type="Rhea" id="RHEA-COMP:9668"/>
        <dbReference type="Rhea" id="RHEA-COMP:9699"/>
        <dbReference type="Rhea" id="RHEA-COMP:10636"/>
        <dbReference type="Rhea" id="RHEA-COMP:10637"/>
        <dbReference type="ChEBI" id="CHEBI:78442"/>
        <dbReference type="ChEBI" id="CHEBI:78531"/>
        <dbReference type="ChEBI" id="CHEBI:78597"/>
        <dbReference type="ChEBI" id="CHEBI:83561"/>
        <dbReference type="EC" id="2.3.2.6"/>
    </reaction>
</comment>
<reference evidence="17" key="1">
    <citation type="submission" date="2017-11" db="EMBL/GenBank/DDBJ databases">
        <authorList>
            <person name="Watanabe M."/>
            <person name="Kojima H."/>
        </authorList>
    </citation>
    <scope>NUCLEOTIDE SEQUENCE [LARGE SCALE GENOMIC DNA]</scope>
    <source>
        <strain evidence="17">Tokyo 01</strain>
    </source>
</reference>
<evidence type="ECO:0000256" key="3">
    <source>
        <dbReference type="ARBA" id="ARBA00022679"/>
    </source>
</evidence>
<dbReference type="Proteomes" id="UP000288096">
    <property type="component" value="Unassembled WGS sequence"/>
</dbReference>
<name>A0A401FXJ5_9BACT</name>
<dbReference type="PANTHER" id="PTHR30098">
    <property type="entry name" value="LEUCYL/PHENYLALANYL-TRNA--PROTEIN TRANSFERASE"/>
    <property type="match status" value="1"/>
</dbReference>
<keyword evidence="4 15" id="KW-0012">Acyltransferase</keyword>